<gene>
    <name evidence="1" type="ORF">EJB19_13795</name>
</gene>
<dbReference type="AlphaFoldDB" id="A0AA94JQP5"/>
<sequence length="112" mass="13045">MKGKLIFCSIFLLISCTNYNKKYRGFIYLNKNKPLVNAKIIEASTNNFGYTNNDGYFELQRVQMNDINDLIVIYDLVNKQKKDTIKLMYSGGLQKIKNIFLEKEIDTVFIGQ</sequence>
<dbReference type="SUPFAM" id="SSF49464">
    <property type="entry name" value="Carboxypeptidase regulatory domain-like"/>
    <property type="match status" value="1"/>
</dbReference>
<evidence type="ECO:0008006" key="2">
    <source>
        <dbReference type="Google" id="ProtNLM"/>
    </source>
</evidence>
<accession>A0AA94JQP5</accession>
<organism evidence="1">
    <name type="scientific">Flavobacterium columnare</name>
    <dbReference type="NCBI Taxonomy" id="996"/>
    <lineage>
        <taxon>Bacteria</taxon>
        <taxon>Pseudomonadati</taxon>
        <taxon>Bacteroidota</taxon>
        <taxon>Flavobacteriia</taxon>
        <taxon>Flavobacteriales</taxon>
        <taxon>Flavobacteriaceae</taxon>
        <taxon>Flavobacterium</taxon>
    </lineage>
</organism>
<comment type="caution">
    <text evidence="1">The sequence shown here is derived from an EMBL/GenBank/DDBJ whole genome shotgun (WGS) entry which is preliminary data.</text>
</comment>
<evidence type="ECO:0000313" key="1">
    <source>
        <dbReference type="EMBL" id="RVU87369.1"/>
    </source>
</evidence>
<proteinExistence type="predicted"/>
<dbReference type="RefSeq" id="WP_088420087.1">
    <property type="nucleotide sequence ID" value="NZ_RWGX02000009.1"/>
</dbReference>
<dbReference type="EMBL" id="RWGX01000005">
    <property type="protein sequence ID" value="RVU87369.1"/>
    <property type="molecule type" value="Genomic_DNA"/>
</dbReference>
<dbReference type="InterPro" id="IPR008969">
    <property type="entry name" value="CarboxyPept-like_regulatory"/>
</dbReference>
<name>A0AA94JQP5_9FLAO</name>
<dbReference type="PROSITE" id="PS51257">
    <property type="entry name" value="PROKAR_LIPOPROTEIN"/>
    <property type="match status" value="1"/>
</dbReference>
<protein>
    <recommendedName>
        <fullName evidence="2">Lipoprotein</fullName>
    </recommendedName>
</protein>
<reference evidence="1" key="1">
    <citation type="submission" date="2018-12" db="EMBL/GenBank/DDBJ databases">
        <title>Draft genome sequence of Flaovobacterium columnare BGFS27 isolated from channel catfish in Alabama.</title>
        <authorList>
            <person name="Cai W."/>
            <person name="Arias C."/>
        </authorList>
    </citation>
    <scope>NUCLEOTIDE SEQUENCE [LARGE SCALE GENOMIC DNA]</scope>
    <source>
        <strain evidence="1">BGFS27</strain>
    </source>
</reference>